<evidence type="ECO:0000313" key="4">
    <source>
        <dbReference type="EMBL" id="MBC2594053.1"/>
    </source>
</evidence>
<dbReference type="GO" id="GO:0006260">
    <property type="term" value="P:DNA replication"/>
    <property type="evidence" value="ECO:0007669"/>
    <property type="project" value="UniProtKB-UniRule"/>
</dbReference>
<feature type="region of interest" description="Disordered" evidence="3">
    <location>
        <begin position="242"/>
        <end position="360"/>
    </location>
</feature>
<dbReference type="InterPro" id="IPR003768">
    <property type="entry name" value="ScpA"/>
</dbReference>
<evidence type="ECO:0000313" key="5">
    <source>
        <dbReference type="Proteomes" id="UP000546464"/>
    </source>
</evidence>
<dbReference type="PANTHER" id="PTHR33969:SF2">
    <property type="entry name" value="SEGREGATION AND CONDENSATION PROTEIN A"/>
    <property type="match status" value="1"/>
</dbReference>
<evidence type="ECO:0000256" key="3">
    <source>
        <dbReference type="SAM" id="MobiDB-lite"/>
    </source>
</evidence>
<dbReference type="PANTHER" id="PTHR33969">
    <property type="entry name" value="SEGREGATION AND CONDENSATION PROTEIN A"/>
    <property type="match status" value="1"/>
</dbReference>
<keyword evidence="5" id="KW-1185">Reference proteome</keyword>
<sequence length="360" mass="40795">MLPSREMAIRLPVFEGPLDLLLFLIRKNELDIYDIPIEEVTHQYMGVLREMDELNLEVAGEFFVMAATLMYIKSRMLLPVNDQEAQPEEEAEEADPRWELVEQLLEYKRFKDAAEQIRQLVEQQQDFLPRLFSAKEEEVAPRPVKNSDRIELWNVFNLVLRRLAEKIVQGEIRDEQVTVSDRMEYILNKLSDTPEFLFTELFEPGQKITVPLIVASLLAVLELTRLKKLTVEQEELFGDIRCFARPEEDEPPPLPDEEDEPDTASVSTGAAAVSAAVESADEGDEYEEDDDGEPWDKDAFAADLPEAETPEASESLSESADVETDAGADEFGDGEDPFEADEALDDDDAHAGDEGENPRR</sequence>
<name>A0A842HC59_9BACT</name>
<keyword evidence="2" id="KW-0132">Cell division</keyword>
<comment type="similarity">
    <text evidence="2">Belongs to the ScpA family.</text>
</comment>
<gene>
    <name evidence="2" type="primary">scpA</name>
    <name evidence="4" type="ORF">H5P28_07235</name>
</gene>
<keyword evidence="2" id="KW-0131">Cell cycle</keyword>
<dbReference type="EMBL" id="JACHVB010000020">
    <property type="protein sequence ID" value="MBC2594053.1"/>
    <property type="molecule type" value="Genomic_DNA"/>
</dbReference>
<protein>
    <recommendedName>
        <fullName evidence="1 2">Segregation and condensation protein A</fullName>
    </recommendedName>
</protein>
<evidence type="ECO:0000256" key="2">
    <source>
        <dbReference type="HAMAP-Rule" id="MF_01805"/>
    </source>
</evidence>
<dbReference type="HAMAP" id="MF_01805">
    <property type="entry name" value="ScpA"/>
    <property type="match status" value="1"/>
</dbReference>
<dbReference type="GO" id="GO:0005737">
    <property type="term" value="C:cytoplasm"/>
    <property type="evidence" value="ECO:0007669"/>
    <property type="project" value="UniProtKB-SubCell"/>
</dbReference>
<comment type="function">
    <text evidence="2">Participates in chromosomal partition during cell division. May act via the formation of a condensin-like complex containing Smc and ScpB that pull DNA away from mid-cell into both cell halves.</text>
</comment>
<keyword evidence="2" id="KW-0963">Cytoplasm</keyword>
<feature type="compositionally biased region" description="Acidic residues" evidence="3">
    <location>
        <begin position="320"/>
        <end position="348"/>
    </location>
</feature>
<dbReference type="AlphaFoldDB" id="A0A842HC59"/>
<comment type="subcellular location">
    <subcellularLocation>
        <location evidence="2">Cytoplasm</location>
    </subcellularLocation>
    <text evidence="2">Associated with two foci at the outer edges of the nucleoid region in young cells, and at four foci within both cell halves in older cells.</text>
</comment>
<dbReference type="Proteomes" id="UP000546464">
    <property type="component" value="Unassembled WGS sequence"/>
</dbReference>
<reference evidence="4 5" key="1">
    <citation type="submission" date="2020-07" db="EMBL/GenBank/DDBJ databases">
        <authorList>
            <person name="Feng X."/>
        </authorList>
    </citation>
    <scope>NUCLEOTIDE SEQUENCE [LARGE SCALE GENOMIC DNA]</scope>
    <source>
        <strain evidence="4 5">JCM31066</strain>
    </source>
</reference>
<feature type="compositionally biased region" description="Low complexity" evidence="3">
    <location>
        <begin position="263"/>
        <end position="278"/>
    </location>
</feature>
<dbReference type="GO" id="GO:0051301">
    <property type="term" value="P:cell division"/>
    <property type="evidence" value="ECO:0007669"/>
    <property type="project" value="UniProtKB-KW"/>
</dbReference>
<keyword evidence="2" id="KW-0159">Chromosome partition</keyword>
<comment type="caution">
    <text evidence="4">The sequence shown here is derived from an EMBL/GenBank/DDBJ whole genome shotgun (WGS) entry which is preliminary data.</text>
</comment>
<feature type="compositionally biased region" description="Acidic residues" evidence="3">
    <location>
        <begin position="279"/>
        <end position="293"/>
    </location>
</feature>
<dbReference type="Pfam" id="PF02616">
    <property type="entry name" value="SMC_ScpA"/>
    <property type="match status" value="1"/>
</dbReference>
<comment type="subunit">
    <text evidence="2">Component of a cohesin-like complex composed of ScpA, ScpB and the Smc homodimer, in which ScpA and ScpB bind to the head domain of Smc. The presence of the three proteins is required for the association of the complex with DNA.</text>
</comment>
<accession>A0A842HC59</accession>
<organism evidence="4 5">
    <name type="scientific">Ruficoccus amylovorans</name>
    <dbReference type="NCBI Taxonomy" id="1804625"/>
    <lineage>
        <taxon>Bacteria</taxon>
        <taxon>Pseudomonadati</taxon>
        <taxon>Verrucomicrobiota</taxon>
        <taxon>Opitutia</taxon>
        <taxon>Puniceicoccales</taxon>
        <taxon>Cerasicoccaceae</taxon>
        <taxon>Ruficoccus</taxon>
    </lineage>
</organism>
<feature type="compositionally biased region" description="Basic and acidic residues" evidence="3">
    <location>
        <begin position="349"/>
        <end position="360"/>
    </location>
</feature>
<dbReference type="Gene3D" id="6.10.250.2410">
    <property type="match status" value="1"/>
</dbReference>
<evidence type="ECO:0000256" key="1">
    <source>
        <dbReference type="ARBA" id="ARBA00044777"/>
    </source>
</evidence>
<proteinExistence type="inferred from homology"/>
<dbReference type="GO" id="GO:0007059">
    <property type="term" value="P:chromosome segregation"/>
    <property type="evidence" value="ECO:0007669"/>
    <property type="project" value="UniProtKB-UniRule"/>
</dbReference>
<feature type="compositionally biased region" description="Acidic residues" evidence="3">
    <location>
        <begin position="247"/>
        <end position="262"/>
    </location>
</feature>